<keyword evidence="1" id="KW-0472">Membrane</keyword>
<dbReference type="Proteomes" id="UP000286997">
    <property type="component" value="Unassembled WGS sequence"/>
</dbReference>
<reference evidence="2 3" key="1">
    <citation type="submission" date="2019-01" db="EMBL/GenBank/DDBJ databases">
        <authorList>
            <person name="Chen W.-M."/>
        </authorList>
    </citation>
    <scope>NUCLEOTIDE SEQUENCE [LARGE SCALE GENOMIC DNA]</scope>
    <source>
        <strain evidence="2 3">TER-1</strain>
    </source>
</reference>
<keyword evidence="3" id="KW-1185">Reference proteome</keyword>
<feature type="transmembrane region" description="Helical" evidence="1">
    <location>
        <begin position="68"/>
        <end position="86"/>
    </location>
</feature>
<accession>A0A437P181</accession>
<keyword evidence="1" id="KW-1133">Transmembrane helix</keyword>
<gene>
    <name evidence="2" type="ORF">EOE48_18305</name>
</gene>
<protein>
    <submittedName>
        <fullName evidence="2">Uncharacterized protein</fullName>
    </submittedName>
</protein>
<evidence type="ECO:0000313" key="3">
    <source>
        <dbReference type="Proteomes" id="UP000286997"/>
    </source>
</evidence>
<feature type="transmembrane region" description="Helical" evidence="1">
    <location>
        <begin position="32"/>
        <end position="61"/>
    </location>
</feature>
<dbReference type="AlphaFoldDB" id="A0A437P181"/>
<sequence>MPILAFLVFLAMGLTNLAAVQAGLVHLTGMPVALAVLIAIPVFYVPILGSVAGCVGALIAWHLPLPAAVLLFTWPAVAAALAWGVGRARTRLAGGSAA</sequence>
<dbReference type="RefSeq" id="WP_127731757.1">
    <property type="nucleotide sequence ID" value="NZ_SACP01000018.1"/>
</dbReference>
<comment type="caution">
    <text evidence="2">The sequence shown here is derived from an EMBL/GenBank/DDBJ whole genome shotgun (WGS) entry which is preliminary data.</text>
</comment>
<dbReference type="OrthoDB" id="7999153at2"/>
<evidence type="ECO:0000256" key="1">
    <source>
        <dbReference type="SAM" id="Phobius"/>
    </source>
</evidence>
<organism evidence="2 3">
    <name type="scientific">Methylobacterium oryzihabitans</name>
    <dbReference type="NCBI Taxonomy" id="2499852"/>
    <lineage>
        <taxon>Bacteria</taxon>
        <taxon>Pseudomonadati</taxon>
        <taxon>Pseudomonadota</taxon>
        <taxon>Alphaproteobacteria</taxon>
        <taxon>Hyphomicrobiales</taxon>
        <taxon>Methylobacteriaceae</taxon>
        <taxon>Methylobacterium</taxon>
    </lineage>
</organism>
<name>A0A437P181_9HYPH</name>
<keyword evidence="1" id="KW-0812">Transmembrane</keyword>
<evidence type="ECO:0000313" key="2">
    <source>
        <dbReference type="EMBL" id="RVU16012.1"/>
    </source>
</evidence>
<dbReference type="EMBL" id="SACP01000018">
    <property type="protein sequence ID" value="RVU16012.1"/>
    <property type="molecule type" value="Genomic_DNA"/>
</dbReference>
<proteinExistence type="predicted"/>